<feature type="compositionally biased region" description="Acidic residues" evidence="1">
    <location>
        <begin position="186"/>
        <end position="206"/>
    </location>
</feature>
<dbReference type="PANTHER" id="PTHR47501:SF7">
    <property type="entry name" value="TRANSPOSASE"/>
    <property type="match status" value="1"/>
</dbReference>
<dbReference type="AlphaFoldDB" id="A0A672SN28"/>
<reference evidence="2" key="2">
    <citation type="submission" date="2025-09" db="UniProtKB">
        <authorList>
            <consortium name="Ensembl"/>
        </authorList>
    </citation>
    <scope>IDENTIFICATION</scope>
</reference>
<reference evidence="2" key="1">
    <citation type="submission" date="2025-08" db="UniProtKB">
        <authorList>
            <consortium name="Ensembl"/>
        </authorList>
    </citation>
    <scope>IDENTIFICATION</scope>
</reference>
<dbReference type="SUPFAM" id="SSF53098">
    <property type="entry name" value="Ribonuclease H-like"/>
    <property type="match status" value="1"/>
</dbReference>
<dbReference type="Proteomes" id="UP000472262">
    <property type="component" value="Unassembled WGS sequence"/>
</dbReference>
<feature type="compositionally biased region" description="Basic and acidic residues" evidence="1">
    <location>
        <begin position="1"/>
        <end position="13"/>
    </location>
</feature>
<name>A0A672SN28_SINGR</name>
<evidence type="ECO:0000313" key="3">
    <source>
        <dbReference type="Proteomes" id="UP000472262"/>
    </source>
</evidence>
<organism evidence="2 3">
    <name type="scientific">Sinocyclocheilus grahami</name>
    <name type="common">Dianchi golden-line fish</name>
    <name type="synonym">Barbus grahami</name>
    <dbReference type="NCBI Taxonomy" id="75366"/>
    <lineage>
        <taxon>Eukaryota</taxon>
        <taxon>Metazoa</taxon>
        <taxon>Chordata</taxon>
        <taxon>Craniata</taxon>
        <taxon>Vertebrata</taxon>
        <taxon>Euteleostomi</taxon>
        <taxon>Actinopterygii</taxon>
        <taxon>Neopterygii</taxon>
        <taxon>Teleostei</taxon>
        <taxon>Ostariophysi</taxon>
        <taxon>Cypriniformes</taxon>
        <taxon>Cyprinidae</taxon>
        <taxon>Cyprininae</taxon>
        <taxon>Sinocyclocheilus</taxon>
    </lineage>
</organism>
<evidence type="ECO:0008006" key="4">
    <source>
        <dbReference type="Google" id="ProtNLM"/>
    </source>
</evidence>
<dbReference type="InterPro" id="IPR012337">
    <property type="entry name" value="RNaseH-like_sf"/>
</dbReference>
<dbReference type="SUPFAM" id="SSF140996">
    <property type="entry name" value="Hermes dimerisation domain"/>
    <property type="match status" value="1"/>
</dbReference>
<proteinExistence type="predicted"/>
<dbReference type="Ensembl" id="ENSSGRT00000109005.1">
    <property type="protein sequence ID" value="ENSSGRP00000102508.1"/>
    <property type="gene ID" value="ENSSGRG00000050949.1"/>
</dbReference>
<dbReference type="OMA" id="VASKFCE"/>
<accession>A0A672SN28</accession>
<protein>
    <recommendedName>
        <fullName evidence="4">Transposase</fullName>
    </recommendedName>
</protein>
<evidence type="ECO:0000256" key="1">
    <source>
        <dbReference type="SAM" id="MobiDB-lite"/>
    </source>
</evidence>
<sequence length="463" mass="51454">SFSPQKKLERKSSTEGSLAPPSKQTKLWETRRVSQASVDKVVLQFVAQGLHPTHIVQQQGFIVLVQHLQPNTNVMTRNTVVNKVTKASIEMKRKLKATAHHRGFIGVTAHWFNPQTMQRSCAALACKQLKGSHTFSALAGALNDIYTELIIREKIVRTTTDNGSNFLKAFRVYGQTDENNNPEPVGEGDGEKDDGGQNDDYDEEESVEGVEFVDAGALLDEDDYLEYQLPKHHRCACHLLNLVSTVDASKAEINPLYKRLSRSTFAKCSSLWNKSSRSTTASEVIEDHCKLQLVRVVATRWNSLFSAVERIVRITREQGEGALAAVCSELDTPKFTPVELAFLAEYAKTMSPVAKALDVLQGETSVQMGWLVPTITLLRTKLQRLHVASKFCEPLIAALLSSLEKRFGEMLADPELIAAAILVPKFKTCWTSDENILKLGKSLTSQLPLNTCNFYGDSEMSLK</sequence>
<dbReference type="InParanoid" id="A0A672SN28"/>
<dbReference type="PANTHER" id="PTHR47501">
    <property type="entry name" value="TRANSPOSASE-RELATED"/>
    <property type="match status" value="1"/>
</dbReference>
<keyword evidence="3" id="KW-1185">Reference proteome</keyword>
<feature type="region of interest" description="Disordered" evidence="1">
    <location>
        <begin position="1"/>
        <end position="28"/>
    </location>
</feature>
<feature type="region of interest" description="Disordered" evidence="1">
    <location>
        <begin position="176"/>
        <end position="206"/>
    </location>
</feature>
<evidence type="ECO:0000313" key="2">
    <source>
        <dbReference type="Ensembl" id="ENSSGRP00000102508.1"/>
    </source>
</evidence>